<dbReference type="PROSITE" id="PS00134">
    <property type="entry name" value="TRYPSIN_HIS"/>
    <property type="match status" value="1"/>
</dbReference>
<dbReference type="Pfam" id="PF00089">
    <property type="entry name" value="Trypsin"/>
    <property type="match status" value="1"/>
</dbReference>
<dbReference type="Proteomes" id="UP000663882">
    <property type="component" value="Unassembled WGS sequence"/>
</dbReference>
<keyword evidence="1 6" id="KW-0645">Protease</keyword>
<name>A0A813WRZ2_9BILA</name>
<evidence type="ECO:0000313" key="10">
    <source>
        <dbReference type="EMBL" id="CAF0762531.1"/>
    </source>
</evidence>
<accession>A0A813WRZ2</accession>
<reference evidence="12" key="1">
    <citation type="submission" date="2021-02" db="EMBL/GenBank/DDBJ databases">
        <authorList>
            <person name="Nowell W R."/>
        </authorList>
    </citation>
    <scope>NUCLEOTIDE SEQUENCE</scope>
</reference>
<feature type="signal peptide" evidence="8">
    <location>
        <begin position="1"/>
        <end position="18"/>
    </location>
</feature>
<dbReference type="EMBL" id="CAJNOO010000081">
    <property type="protein sequence ID" value="CAF0791434.1"/>
    <property type="molecule type" value="Genomic_DNA"/>
</dbReference>
<proteinExistence type="predicted"/>
<dbReference type="EMBL" id="CAJNOL010000119">
    <property type="protein sequence ID" value="CAF0862298.1"/>
    <property type="molecule type" value="Genomic_DNA"/>
</dbReference>
<keyword evidence="4 6" id="KW-0720">Serine protease</keyword>
<dbReference type="PROSITE" id="PS00135">
    <property type="entry name" value="TRYPSIN_SER"/>
    <property type="match status" value="1"/>
</dbReference>
<dbReference type="FunFam" id="2.40.10.10:FF:000120">
    <property type="entry name" value="Putative serine protease"/>
    <property type="match status" value="1"/>
</dbReference>
<dbReference type="GO" id="GO:0006508">
    <property type="term" value="P:proteolysis"/>
    <property type="evidence" value="ECO:0007669"/>
    <property type="project" value="UniProtKB-KW"/>
</dbReference>
<evidence type="ECO:0000256" key="3">
    <source>
        <dbReference type="ARBA" id="ARBA00022801"/>
    </source>
</evidence>
<dbReference type="InterPro" id="IPR043504">
    <property type="entry name" value="Peptidase_S1_PA_chymotrypsin"/>
</dbReference>
<dbReference type="AlphaFoldDB" id="A0A813WRZ2"/>
<feature type="chain" id="PRO_5035683599" description="Peptidase S1 domain-containing protein" evidence="8">
    <location>
        <begin position="19"/>
        <end position="312"/>
    </location>
</feature>
<keyword evidence="7" id="KW-1133">Transmembrane helix</keyword>
<keyword evidence="7" id="KW-0472">Membrane</keyword>
<keyword evidence="7" id="KW-0812">Transmembrane</keyword>
<evidence type="ECO:0000313" key="12">
    <source>
        <dbReference type="EMBL" id="CAF0862298.1"/>
    </source>
</evidence>
<protein>
    <recommendedName>
        <fullName evidence="9">Peptidase S1 domain-containing protein</fullName>
    </recommendedName>
</protein>
<dbReference type="Proteomes" id="UP000663870">
    <property type="component" value="Unassembled WGS sequence"/>
</dbReference>
<sequence>MTFFWIVLLLTITQPTYQVLYSCNSSVACGCSSNPVSIGRIVGGEAAGVSTWSWTVSILIGNGYLCGGSIMSNSWIITAAHCVDTGFDLSVTIYAGSNKQWFGTQVRTVSQIILHPYYNKTTFINDIALLKLASPLNMSDHNVNRICMPLVSSTILASVQWPAVDTTVVAVGWGRLSEGGSSATSLQQVTLQTIDYLASTCTSVISDEKVQFCAGVPGNTKDACQGDSGGPLMMFTSSNQWVLVGLTSNGIGCARARYSGIYTSVAVYKDWIQSYTNDSYWLVMKSHANMISMSTVILFFFHGLIPLVIFRP</sequence>
<evidence type="ECO:0000313" key="13">
    <source>
        <dbReference type="EMBL" id="CAF0932427.1"/>
    </source>
</evidence>
<dbReference type="InterPro" id="IPR009003">
    <property type="entry name" value="Peptidase_S1_PA"/>
</dbReference>
<dbReference type="Gene3D" id="2.40.10.10">
    <property type="entry name" value="Trypsin-like serine proteases"/>
    <property type="match status" value="1"/>
</dbReference>
<dbReference type="PROSITE" id="PS50240">
    <property type="entry name" value="TRYPSIN_DOM"/>
    <property type="match status" value="1"/>
</dbReference>
<dbReference type="GO" id="GO:0004252">
    <property type="term" value="F:serine-type endopeptidase activity"/>
    <property type="evidence" value="ECO:0007669"/>
    <property type="project" value="InterPro"/>
</dbReference>
<gene>
    <name evidence="12" type="ORF">JXQ802_LOCUS7250</name>
    <name evidence="10" type="ORF">PYM288_LOCUS2674</name>
    <name evidence="11" type="ORF">RFH988_LOCUS3442</name>
    <name evidence="13" type="ORF">SEV965_LOCUS7249</name>
</gene>
<dbReference type="PANTHER" id="PTHR24253:SF153">
    <property type="entry name" value="SERINE PROTEASE HEPSIN"/>
    <property type="match status" value="1"/>
</dbReference>
<dbReference type="InterPro" id="IPR033116">
    <property type="entry name" value="TRYPSIN_SER"/>
</dbReference>
<keyword evidence="5" id="KW-1015">Disulfide bond</keyword>
<dbReference type="InterPro" id="IPR018114">
    <property type="entry name" value="TRYPSIN_HIS"/>
</dbReference>
<feature type="domain" description="Peptidase S1" evidence="9">
    <location>
        <begin position="41"/>
        <end position="277"/>
    </location>
</feature>
<evidence type="ECO:0000256" key="5">
    <source>
        <dbReference type="ARBA" id="ARBA00023157"/>
    </source>
</evidence>
<dbReference type="InterPro" id="IPR001314">
    <property type="entry name" value="Peptidase_S1A"/>
</dbReference>
<dbReference type="SUPFAM" id="SSF50494">
    <property type="entry name" value="Trypsin-like serine proteases"/>
    <property type="match status" value="1"/>
</dbReference>
<keyword evidence="14" id="KW-1185">Reference proteome</keyword>
<dbReference type="PRINTS" id="PR00722">
    <property type="entry name" value="CHYMOTRYPSIN"/>
</dbReference>
<evidence type="ECO:0000256" key="4">
    <source>
        <dbReference type="ARBA" id="ARBA00022825"/>
    </source>
</evidence>
<comment type="caution">
    <text evidence="12">The sequence shown here is derived from an EMBL/GenBank/DDBJ whole genome shotgun (WGS) entry which is preliminary data.</text>
</comment>
<evidence type="ECO:0000256" key="1">
    <source>
        <dbReference type="ARBA" id="ARBA00022670"/>
    </source>
</evidence>
<dbReference type="SMART" id="SM00020">
    <property type="entry name" value="Tryp_SPc"/>
    <property type="match status" value="1"/>
</dbReference>
<dbReference type="OrthoDB" id="10059102at2759"/>
<dbReference type="PANTHER" id="PTHR24253">
    <property type="entry name" value="TRANSMEMBRANE PROTEASE SERINE"/>
    <property type="match status" value="1"/>
</dbReference>
<evidence type="ECO:0000256" key="2">
    <source>
        <dbReference type="ARBA" id="ARBA00022729"/>
    </source>
</evidence>
<evidence type="ECO:0000256" key="8">
    <source>
        <dbReference type="SAM" id="SignalP"/>
    </source>
</evidence>
<feature type="transmembrane region" description="Helical" evidence="7">
    <location>
        <begin position="290"/>
        <end position="310"/>
    </location>
</feature>
<dbReference type="InterPro" id="IPR001254">
    <property type="entry name" value="Trypsin_dom"/>
</dbReference>
<keyword evidence="3 6" id="KW-0378">Hydrolase</keyword>
<dbReference type="CDD" id="cd00190">
    <property type="entry name" value="Tryp_SPc"/>
    <property type="match status" value="1"/>
</dbReference>
<dbReference type="EMBL" id="CAJNOH010000018">
    <property type="protein sequence ID" value="CAF0762531.1"/>
    <property type="molecule type" value="Genomic_DNA"/>
</dbReference>
<evidence type="ECO:0000313" key="11">
    <source>
        <dbReference type="EMBL" id="CAF0791434.1"/>
    </source>
</evidence>
<evidence type="ECO:0000256" key="6">
    <source>
        <dbReference type="RuleBase" id="RU363034"/>
    </source>
</evidence>
<evidence type="ECO:0000256" key="7">
    <source>
        <dbReference type="SAM" id="Phobius"/>
    </source>
</evidence>
<keyword evidence="2 8" id="KW-0732">Signal</keyword>
<evidence type="ECO:0000259" key="9">
    <source>
        <dbReference type="PROSITE" id="PS50240"/>
    </source>
</evidence>
<dbReference type="EMBL" id="CAJNOU010000250">
    <property type="protein sequence ID" value="CAF0932427.1"/>
    <property type="molecule type" value="Genomic_DNA"/>
</dbReference>
<dbReference type="Proteomes" id="UP000663889">
    <property type="component" value="Unassembled WGS sequence"/>
</dbReference>
<organism evidence="12 14">
    <name type="scientific">Rotaria sordida</name>
    <dbReference type="NCBI Taxonomy" id="392033"/>
    <lineage>
        <taxon>Eukaryota</taxon>
        <taxon>Metazoa</taxon>
        <taxon>Spiralia</taxon>
        <taxon>Gnathifera</taxon>
        <taxon>Rotifera</taxon>
        <taxon>Eurotatoria</taxon>
        <taxon>Bdelloidea</taxon>
        <taxon>Philodinida</taxon>
        <taxon>Philodinidae</taxon>
        <taxon>Rotaria</taxon>
    </lineage>
</organism>
<dbReference type="Proteomes" id="UP000663854">
    <property type="component" value="Unassembled WGS sequence"/>
</dbReference>
<evidence type="ECO:0000313" key="14">
    <source>
        <dbReference type="Proteomes" id="UP000663870"/>
    </source>
</evidence>